<organism evidence="6 7">
    <name type="scientific">Psychrosphaera haliotis</name>
    <dbReference type="NCBI Taxonomy" id="555083"/>
    <lineage>
        <taxon>Bacteria</taxon>
        <taxon>Pseudomonadati</taxon>
        <taxon>Pseudomonadota</taxon>
        <taxon>Gammaproteobacteria</taxon>
        <taxon>Alteromonadales</taxon>
        <taxon>Pseudoalteromonadaceae</taxon>
        <taxon>Psychrosphaera</taxon>
    </lineage>
</organism>
<feature type="coiled-coil region" evidence="4">
    <location>
        <begin position="256"/>
        <end position="283"/>
    </location>
</feature>
<dbReference type="CDD" id="cd01949">
    <property type="entry name" value="GGDEF"/>
    <property type="match status" value="1"/>
</dbReference>
<comment type="catalytic activity">
    <reaction evidence="3">
        <text>2 GTP = 3',3'-c-di-GMP + 2 diphosphate</text>
        <dbReference type="Rhea" id="RHEA:24898"/>
        <dbReference type="ChEBI" id="CHEBI:33019"/>
        <dbReference type="ChEBI" id="CHEBI:37565"/>
        <dbReference type="ChEBI" id="CHEBI:58805"/>
        <dbReference type="EC" id="2.7.7.65"/>
    </reaction>
</comment>
<dbReference type="SUPFAM" id="SSF55073">
    <property type="entry name" value="Nucleotide cyclase"/>
    <property type="match status" value="1"/>
</dbReference>
<evidence type="ECO:0000256" key="4">
    <source>
        <dbReference type="SAM" id="Coils"/>
    </source>
</evidence>
<dbReference type="GO" id="GO:0043709">
    <property type="term" value="P:cell adhesion involved in single-species biofilm formation"/>
    <property type="evidence" value="ECO:0007669"/>
    <property type="project" value="TreeGrafter"/>
</dbReference>
<evidence type="ECO:0000313" key="6">
    <source>
        <dbReference type="EMBL" id="MUH71743.1"/>
    </source>
</evidence>
<dbReference type="NCBIfam" id="TIGR00254">
    <property type="entry name" value="GGDEF"/>
    <property type="match status" value="1"/>
</dbReference>
<protein>
    <recommendedName>
        <fullName evidence="2">diguanylate cyclase</fullName>
        <ecNumber evidence="2">2.7.7.65</ecNumber>
    </recommendedName>
</protein>
<dbReference type="GO" id="GO:0052621">
    <property type="term" value="F:diguanylate cyclase activity"/>
    <property type="evidence" value="ECO:0007669"/>
    <property type="project" value="UniProtKB-EC"/>
</dbReference>
<evidence type="ECO:0000259" key="5">
    <source>
        <dbReference type="PROSITE" id="PS50887"/>
    </source>
</evidence>
<sequence>MTDKSISEVIKLREINTRIETNLSSTFKVIDRFGVILKGNHKELDHKLAELRKGIKKAEDSSELEPFITATNQSLKSFEVEFANSLRELKSDVLEIGESLQSTKGMDSTVRRNLRMILNKIKSTDSSIITEIQPNIANLMKLLVAVKFSDVANEDAPNDEPNNIAETFNSNMMQSLVSGLIKLSKSDVIKPSLDTFSDRIKIADSEDQKLDICLSFFEDVVGRFSEEFSQTQRLILNINKALADVHATLLDSLKSSKNYDKQLKSLNSQIDKQIKELSDSTNSATSLSDLQVVIDKKLSVINTSIRKRDDIEQERSDKLQSALNAMEAKLGGLEQRTDYYRNKWLEEKVRNGIDTLTSLPNRGAYDNRIQEEYQRWLRQPQPLSIAVIDIDHFKKINDNYGHSVGDKTLKIVANTLKKSLRKTDFLARYGGEEFVVIMVNSDPSKVAEPLENLRKAVEKIPFKVKDTPLNITISIGFTAFLAADNVHTAFDRADKALYEAKHTGRNRVCYKK</sequence>
<keyword evidence="7" id="KW-1185">Reference proteome</keyword>
<evidence type="ECO:0000256" key="1">
    <source>
        <dbReference type="ARBA" id="ARBA00001946"/>
    </source>
</evidence>
<dbReference type="GO" id="GO:0005886">
    <property type="term" value="C:plasma membrane"/>
    <property type="evidence" value="ECO:0007669"/>
    <property type="project" value="TreeGrafter"/>
</dbReference>
<comment type="cofactor">
    <cofactor evidence="1">
        <name>Mg(2+)</name>
        <dbReference type="ChEBI" id="CHEBI:18420"/>
    </cofactor>
</comment>
<dbReference type="PROSITE" id="PS50887">
    <property type="entry name" value="GGDEF"/>
    <property type="match status" value="1"/>
</dbReference>
<dbReference type="RefSeq" id="WP_155694788.1">
    <property type="nucleotide sequence ID" value="NZ_WOCD01000002.1"/>
</dbReference>
<dbReference type="FunFam" id="3.30.70.270:FF:000001">
    <property type="entry name" value="Diguanylate cyclase domain protein"/>
    <property type="match status" value="1"/>
</dbReference>
<name>A0A6N8F5Z8_9GAMM</name>
<evidence type="ECO:0000256" key="3">
    <source>
        <dbReference type="ARBA" id="ARBA00034247"/>
    </source>
</evidence>
<dbReference type="InterPro" id="IPR043128">
    <property type="entry name" value="Rev_trsase/Diguanyl_cyclase"/>
</dbReference>
<feature type="domain" description="GGDEF" evidence="5">
    <location>
        <begin position="381"/>
        <end position="512"/>
    </location>
</feature>
<dbReference type="EMBL" id="WOCD01000002">
    <property type="protein sequence ID" value="MUH71743.1"/>
    <property type="molecule type" value="Genomic_DNA"/>
</dbReference>
<evidence type="ECO:0000313" key="7">
    <source>
        <dbReference type="Proteomes" id="UP000439994"/>
    </source>
</evidence>
<dbReference type="PANTHER" id="PTHR45138">
    <property type="entry name" value="REGULATORY COMPONENTS OF SENSORY TRANSDUCTION SYSTEM"/>
    <property type="match status" value="1"/>
</dbReference>
<keyword evidence="4" id="KW-0175">Coiled coil</keyword>
<dbReference type="AlphaFoldDB" id="A0A6N8F5Z8"/>
<dbReference type="InterPro" id="IPR000160">
    <property type="entry name" value="GGDEF_dom"/>
</dbReference>
<reference evidence="6 7" key="1">
    <citation type="submission" date="2019-11" db="EMBL/GenBank/DDBJ databases">
        <title>P. haliotis isolates from Z. marina roots.</title>
        <authorList>
            <person name="Cohen M."/>
            <person name="Jospin G."/>
            <person name="Eisen J.A."/>
            <person name="Coil D.A."/>
        </authorList>
    </citation>
    <scope>NUCLEOTIDE SEQUENCE [LARGE SCALE GENOMIC DNA]</scope>
    <source>
        <strain evidence="6 7">UCD-MCMsp1aY</strain>
    </source>
</reference>
<dbReference type="Gene3D" id="3.30.70.270">
    <property type="match status" value="1"/>
</dbReference>
<gene>
    <name evidence="6" type="ORF">GNP35_04155</name>
</gene>
<dbReference type="OrthoDB" id="9812260at2"/>
<comment type="caution">
    <text evidence="6">The sequence shown here is derived from an EMBL/GenBank/DDBJ whole genome shotgun (WGS) entry which is preliminary data.</text>
</comment>
<dbReference type="InterPro" id="IPR029787">
    <property type="entry name" value="Nucleotide_cyclase"/>
</dbReference>
<dbReference type="InterPro" id="IPR050469">
    <property type="entry name" value="Diguanylate_Cyclase"/>
</dbReference>
<dbReference type="GO" id="GO:1902201">
    <property type="term" value="P:negative regulation of bacterial-type flagellum-dependent cell motility"/>
    <property type="evidence" value="ECO:0007669"/>
    <property type="project" value="TreeGrafter"/>
</dbReference>
<evidence type="ECO:0000256" key="2">
    <source>
        <dbReference type="ARBA" id="ARBA00012528"/>
    </source>
</evidence>
<dbReference type="Proteomes" id="UP000439994">
    <property type="component" value="Unassembled WGS sequence"/>
</dbReference>
<proteinExistence type="predicted"/>
<dbReference type="EC" id="2.7.7.65" evidence="2"/>
<dbReference type="PANTHER" id="PTHR45138:SF9">
    <property type="entry name" value="DIGUANYLATE CYCLASE DGCM-RELATED"/>
    <property type="match status" value="1"/>
</dbReference>
<accession>A0A6N8F5Z8</accession>
<dbReference type="Pfam" id="PF00990">
    <property type="entry name" value="GGDEF"/>
    <property type="match status" value="1"/>
</dbReference>
<dbReference type="SMART" id="SM00267">
    <property type="entry name" value="GGDEF"/>
    <property type="match status" value="1"/>
</dbReference>